<reference evidence="2" key="1">
    <citation type="submission" date="2020-06" db="EMBL/GenBank/DDBJ databases">
        <authorList>
            <person name="Li T."/>
            <person name="Hu X."/>
            <person name="Zhang T."/>
            <person name="Song X."/>
            <person name="Zhang H."/>
            <person name="Dai N."/>
            <person name="Sheng W."/>
            <person name="Hou X."/>
            <person name="Wei L."/>
        </authorList>
    </citation>
    <scope>NUCLEOTIDE SEQUENCE</scope>
    <source>
        <strain evidence="2">3651</strain>
        <tissue evidence="2">Leaf</tissue>
    </source>
</reference>
<accession>A0AAE1Y4Y4</accession>
<protein>
    <submittedName>
        <fullName evidence="2">Uncharacterized protein</fullName>
    </submittedName>
</protein>
<gene>
    <name evidence="2" type="ORF">Salat_1968000</name>
</gene>
<dbReference type="EMBL" id="JACGWO010000007">
    <property type="protein sequence ID" value="KAK4423851.1"/>
    <property type="molecule type" value="Genomic_DNA"/>
</dbReference>
<evidence type="ECO:0000313" key="2">
    <source>
        <dbReference type="EMBL" id="KAK4423851.1"/>
    </source>
</evidence>
<feature type="region of interest" description="Disordered" evidence="1">
    <location>
        <begin position="1"/>
        <end position="58"/>
    </location>
</feature>
<evidence type="ECO:0000313" key="3">
    <source>
        <dbReference type="Proteomes" id="UP001293254"/>
    </source>
</evidence>
<sequence>MRIGSDSQIRWREPTVPKHQQPTRLLGPKTPLRTCPQRTSPTKDSHINTHTDSHTTTTNTWTKLLLTKRRLVFYFLSITRNPPSGFIVMVRGSHGNITEVEEGGGGEKHGGEDEATEEGRRKGKQN</sequence>
<feature type="region of interest" description="Disordered" evidence="1">
    <location>
        <begin position="97"/>
        <end position="126"/>
    </location>
</feature>
<reference evidence="2" key="2">
    <citation type="journal article" date="2024" name="Plant">
        <title>Genomic evolution and insights into agronomic trait innovations of Sesamum species.</title>
        <authorList>
            <person name="Miao H."/>
            <person name="Wang L."/>
            <person name="Qu L."/>
            <person name="Liu H."/>
            <person name="Sun Y."/>
            <person name="Le M."/>
            <person name="Wang Q."/>
            <person name="Wei S."/>
            <person name="Zheng Y."/>
            <person name="Lin W."/>
            <person name="Duan Y."/>
            <person name="Cao H."/>
            <person name="Xiong S."/>
            <person name="Wang X."/>
            <person name="Wei L."/>
            <person name="Li C."/>
            <person name="Ma Q."/>
            <person name="Ju M."/>
            <person name="Zhao R."/>
            <person name="Li G."/>
            <person name="Mu C."/>
            <person name="Tian Q."/>
            <person name="Mei H."/>
            <person name="Zhang T."/>
            <person name="Gao T."/>
            <person name="Zhang H."/>
        </authorList>
    </citation>
    <scope>NUCLEOTIDE SEQUENCE</scope>
    <source>
        <strain evidence="2">3651</strain>
    </source>
</reference>
<organism evidence="2 3">
    <name type="scientific">Sesamum alatum</name>
    <dbReference type="NCBI Taxonomy" id="300844"/>
    <lineage>
        <taxon>Eukaryota</taxon>
        <taxon>Viridiplantae</taxon>
        <taxon>Streptophyta</taxon>
        <taxon>Embryophyta</taxon>
        <taxon>Tracheophyta</taxon>
        <taxon>Spermatophyta</taxon>
        <taxon>Magnoliopsida</taxon>
        <taxon>eudicotyledons</taxon>
        <taxon>Gunneridae</taxon>
        <taxon>Pentapetalae</taxon>
        <taxon>asterids</taxon>
        <taxon>lamiids</taxon>
        <taxon>Lamiales</taxon>
        <taxon>Pedaliaceae</taxon>
        <taxon>Sesamum</taxon>
    </lineage>
</organism>
<proteinExistence type="predicted"/>
<feature type="compositionally biased region" description="Basic and acidic residues" evidence="1">
    <location>
        <begin position="41"/>
        <end position="53"/>
    </location>
</feature>
<keyword evidence="3" id="KW-1185">Reference proteome</keyword>
<comment type="caution">
    <text evidence="2">The sequence shown here is derived from an EMBL/GenBank/DDBJ whole genome shotgun (WGS) entry which is preliminary data.</text>
</comment>
<dbReference type="AlphaFoldDB" id="A0AAE1Y4Y4"/>
<name>A0AAE1Y4Y4_9LAMI</name>
<evidence type="ECO:0000256" key="1">
    <source>
        <dbReference type="SAM" id="MobiDB-lite"/>
    </source>
</evidence>
<dbReference type="Proteomes" id="UP001293254">
    <property type="component" value="Unassembled WGS sequence"/>
</dbReference>
<feature type="compositionally biased region" description="Basic and acidic residues" evidence="1">
    <location>
        <begin position="105"/>
        <end position="120"/>
    </location>
</feature>